<sequence>MGNASHITRPVEQISQELSRGGGDLNANTSWTAPMIALKIRQSLEQLSGDEFHIRYWWLQEAQAFNGLLDMAPAFDADTLYVNNWAKSPFQQVSFSFESARFWQPLEVETLPVKNLASC</sequence>
<evidence type="ECO:0000313" key="2">
    <source>
        <dbReference type="Proteomes" id="UP000465220"/>
    </source>
</evidence>
<dbReference type="Gene3D" id="3.30.559.10">
    <property type="entry name" value="Chloramphenicol acetyltransferase-like domain"/>
    <property type="match status" value="1"/>
</dbReference>
<dbReference type="EMBL" id="BLKI01000106">
    <property type="protein sequence ID" value="GFF92888.1"/>
    <property type="molecule type" value="Genomic_DNA"/>
</dbReference>
<name>A0ABQ1B354_ASPLE</name>
<proteinExistence type="predicted"/>
<comment type="caution">
    <text evidence="1">The sequence shown here is derived from an EMBL/GenBank/DDBJ whole genome shotgun (WGS) entry which is preliminary data.</text>
</comment>
<organism evidence="1 2">
    <name type="scientific">Aspergillus lentulus</name>
    <dbReference type="NCBI Taxonomy" id="293939"/>
    <lineage>
        <taxon>Eukaryota</taxon>
        <taxon>Fungi</taxon>
        <taxon>Dikarya</taxon>
        <taxon>Ascomycota</taxon>
        <taxon>Pezizomycotina</taxon>
        <taxon>Eurotiomycetes</taxon>
        <taxon>Eurotiomycetidae</taxon>
        <taxon>Eurotiales</taxon>
        <taxon>Aspergillaceae</taxon>
        <taxon>Aspergillus</taxon>
        <taxon>Aspergillus subgen. Fumigati</taxon>
    </lineage>
</organism>
<dbReference type="Proteomes" id="UP000465220">
    <property type="component" value="Unassembled WGS sequence"/>
</dbReference>
<gene>
    <name evidence="1" type="ORF">IFM60648_09899</name>
</gene>
<protein>
    <submittedName>
        <fullName evidence="1">Uncharacterized protein</fullName>
    </submittedName>
</protein>
<accession>A0ABQ1B354</accession>
<evidence type="ECO:0000313" key="1">
    <source>
        <dbReference type="EMBL" id="GFF92888.1"/>
    </source>
</evidence>
<dbReference type="InterPro" id="IPR023213">
    <property type="entry name" value="CAT-like_dom_sf"/>
</dbReference>
<reference evidence="1 2" key="1">
    <citation type="submission" date="2020-01" db="EMBL/GenBank/DDBJ databases">
        <title>Draft genome sequence of Aspergillus lentulus IFM 60648.</title>
        <authorList>
            <person name="Takahashi H."/>
            <person name="Yaguchi T."/>
        </authorList>
    </citation>
    <scope>NUCLEOTIDE SEQUENCE [LARGE SCALE GENOMIC DNA]</scope>
    <source>
        <strain evidence="1 2">IFM 60648</strain>
    </source>
</reference>
<keyword evidence="2" id="KW-1185">Reference proteome</keyword>